<evidence type="ECO:0000313" key="3">
    <source>
        <dbReference type="EMBL" id="VEL36268.1"/>
    </source>
</evidence>
<keyword evidence="2" id="KW-0472">Membrane</keyword>
<dbReference type="EMBL" id="CAAALY010251808">
    <property type="protein sequence ID" value="VEL36268.1"/>
    <property type="molecule type" value="Genomic_DNA"/>
</dbReference>
<reference evidence="3" key="1">
    <citation type="submission" date="2018-11" db="EMBL/GenBank/DDBJ databases">
        <authorList>
            <consortium name="Pathogen Informatics"/>
        </authorList>
    </citation>
    <scope>NUCLEOTIDE SEQUENCE</scope>
</reference>
<dbReference type="Proteomes" id="UP000784294">
    <property type="component" value="Unassembled WGS sequence"/>
</dbReference>
<organism evidence="3 4">
    <name type="scientific">Protopolystoma xenopodis</name>
    <dbReference type="NCBI Taxonomy" id="117903"/>
    <lineage>
        <taxon>Eukaryota</taxon>
        <taxon>Metazoa</taxon>
        <taxon>Spiralia</taxon>
        <taxon>Lophotrochozoa</taxon>
        <taxon>Platyhelminthes</taxon>
        <taxon>Monogenea</taxon>
        <taxon>Polyopisthocotylea</taxon>
        <taxon>Polystomatidea</taxon>
        <taxon>Polystomatidae</taxon>
        <taxon>Protopolystoma</taxon>
    </lineage>
</organism>
<comment type="caution">
    <text evidence="3">The sequence shown here is derived from an EMBL/GenBank/DDBJ whole genome shotgun (WGS) entry which is preliminary data.</text>
</comment>
<evidence type="ECO:0000256" key="2">
    <source>
        <dbReference type="SAM" id="Phobius"/>
    </source>
</evidence>
<proteinExistence type="predicted"/>
<evidence type="ECO:0000313" key="4">
    <source>
        <dbReference type="Proteomes" id="UP000784294"/>
    </source>
</evidence>
<keyword evidence="2" id="KW-0812">Transmembrane</keyword>
<evidence type="ECO:0000256" key="1">
    <source>
        <dbReference type="SAM" id="MobiDB-lite"/>
    </source>
</evidence>
<keyword evidence="2" id="KW-1133">Transmembrane helix</keyword>
<feature type="compositionally biased region" description="Basic and acidic residues" evidence="1">
    <location>
        <begin position="206"/>
        <end position="219"/>
    </location>
</feature>
<sequence length="280" mass="30332">MPLHKCTLTNLPIPTHQPPSHIHTLTCCQANVVVLIAIIYALTVKLKADPNRVFRRSIGNRHSAAPASPRRPKRTGVNGPRRDDVNTTLDTGLGNGNADRPDGQRSGLPTKRLSSGPAALVASSACRVFLGRRHSVAMCSGLFQRRLRQPPCRDGPPVGGPTLAHCLGLQRRRSGGQLGRSQRTGSVGRIGRTGRLESAPAPAPDRVGRQDSDSTRADLTRALCWVSDDDDDEEEEEEAGGPPKPGRAGGLRVRVRQIGRPTRTRRISSFHGGLTRREFM</sequence>
<name>A0A448XGH7_9PLAT</name>
<protein>
    <submittedName>
        <fullName evidence="3">Uncharacterized protein</fullName>
    </submittedName>
</protein>
<accession>A0A448XGH7</accession>
<gene>
    <name evidence="3" type="ORF">PXEA_LOCUS29708</name>
</gene>
<dbReference type="AlphaFoldDB" id="A0A448XGH7"/>
<keyword evidence="4" id="KW-1185">Reference proteome</keyword>
<feature type="region of interest" description="Disordered" evidence="1">
    <location>
        <begin position="57"/>
        <end position="114"/>
    </location>
</feature>
<feature type="transmembrane region" description="Helical" evidence="2">
    <location>
        <begin position="20"/>
        <end position="42"/>
    </location>
</feature>
<feature type="region of interest" description="Disordered" evidence="1">
    <location>
        <begin position="172"/>
        <end position="254"/>
    </location>
</feature>
<feature type="compositionally biased region" description="Acidic residues" evidence="1">
    <location>
        <begin position="227"/>
        <end position="239"/>
    </location>
</feature>